<proteinExistence type="predicted"/>
<gene>
    <name evidence="1" type="primary">WBGene00205804</name>
</gene>
<dbReference type="AlphaFoldDB" id="A0A2A6B3D3"/>
<evidence type="ECO:0000313" key="1">
    <source>
        <dbReference type="EnsemblMetazoa" id="PPA32944.1"/>
    </source>
</evidence>
<reference evidence="2" key="1">
    <citation type="journal article" date="2008" name="Nat. Genet.">
        <title>The Pristionchus pacificus genome provides a unique perspective on nematode lifestyle and parasitism.</title>
        <authorList>
            <person name="Dieterich C."/>
            <person name="Clifton S.W."/>
            <person name="Schuster L.N."/>
            <person name="Chinwalla A."/>
            <person name="Delehaunty K."/>
            <person name="Dinkelacker I."/>
            <person name="Fulton L."/>
            <person name="Fulton R."/>
            <person name="Godfrey J."/>
            <person name="Minx P."/>
            <person name="Mitreva M."/>
            <person name="Roeseler W."/>
            <person name="Tian H."/>
            <person name="Witte H."/>
            <person name="Yang S.P."/>
            <person name="Wilson R.K."/>
            <person name="Sommer R.J."/>
        </authorList>
    </citation>
    <scope>NUCLEOTIDE SEQUENCE [LARGE SCALE GENOMIC DNA]</scope>
    <source>
        <strain evidence="2">PS312</strain>
    </source>
</reference>
<evidence type="ECO:0000313" key="2">
    <source>
        <dbReference type="Proteomes" id="UP000005239"/>
    </source>
</evidence>
<dbReference type="Proteomes" id="UP000005239">
    <property type="component" value="Unassembled WGS sequence"/>
</dbReference>
<keyword evidence="2" id="KW-1185">Reference proteome</keyword>
<organism evidence="1 2">
    <name type="scientific">Pristionchus pacificus</name>
    <name type="common">Parasitic nematode worm</name>
    <dbReference type="NCBI Taxonomy" id="54126"/>
    <lineage>
        <taxon>Eukaryota</taxon>
        <taxon>Metazoa</taxon>
        <taxon>Ecdysozoa</taxon>
        <taxon>Nematoda</taxon>
        <taxon>Chromadorea</taxon>
        <taxon>Rhabditida</taxon>
        <taxon>Rhabditina</taxon>
        <taxon>Diplogasteromorpha</taxon>
        <taxon>Diplogasteroidea</taxon>
        <taxon>Neodiplogasteridae</taxon>
        <taxon>Pristionchus</taxon>
    </lineage>
</organism>
<name>A0A2A6B3D3_PRIPA</name>
<protein>
    <submittedName>
        <fullName evidence="1">Uncharacterized protein</fullName>
    </submittedName>
</protein>
<accession>A0A2A6B3D3</accession>
<dbReference type="EnsemblMetazoa" id="PPA32944.1">
    <property type="protein sequence ID" value="PPA32944.1"/>
    <property type="gene ID" value="WBGene00205804"/>
</dbReference>
<reference evidence="1" key="2">
    <citation type="submission" date="2022-06" db="UniProtKB">
        <authorList>
            <consortium name="EnsemblMetazoa"/>
        </authorList>
    </citation>
    <scope>IDENTIFICATION</scope>
    <source>
        <strain evidence="1">PS312</strain>
    </source>
</reference>
<sequence length="117" mass="12811">MVPCSMVVARLHRSVWCKMKLTALNLQLAVSSSFFLGSCLFVINLIMLNLVPGLPDTTPMLVPISNLQNVCSAISNLYVITPYRRSLIFCKSRANSAVGKTVHNSESRKVPANTVAM</sequence>
<accession>A0A8R1ULH3</accession>